<dbReference type="EMBL" id="KZ293651">
    <property type="protein sequence ID" value="PBK96025.1"/>
    <property type="molecule type" value="Genomic_DNA"/>
</dbReference>
<accession>A0A2H3DLD3</accession>
<name>A0A2H3DLD3_ARMGA</name>
<dbReference type="OrthoDB" id="3035098at2759"/>
<reference evidence="2" key="1">
    <citation type="journal article" date="2017" name="Nat. Ecol. Evol.">
        <title>Genome expansion and lineage-specific genetic innovations in the forest pathogenic fungi Armillaria.</title>
        <authorList>
            <person name="Sipos G."/>
            <person name="Prasanna A.N."/>
            <person name="Walter M.C."/>
            <person name="O'Connor E."/>
            <person name="Balint B."/>
            <person name="Krizsan K."/>
            <person name="Kiss B."/>
            <person name="Hess J."/>
            <person name="Varga T."/>
            <person name="Slot J."/>
            <person name="Riley R."/>
            <person name="Boka B."/>
            <person name="Rigling D."/>
            <person name="Barry K."/>
            <person name="Lee J."/>
            <person name="Mihaltcheva S."/>
            <person name="LaButti K."/>
            <person name="Lipzen A."/>
            <person name="Waldron R."/>
            <person name="Moloney N.M."/>
            <person name="Sperisen C."/>
            <person name="Kredics L."/>
            <person name="Vagvoelgyi C."/>
            <person name="Patrignani A."/>
            <person name="Fitzpatrick D."/>
            <person name="Nagy I."/>
            <person name="Doyle S."/>
            <person name="Anderson J.B."/>
            <person name="Grigoriev I.V."/>
            <person name="Gueldener U."/>
            <person name="Muensterkoetter M."/>
            <person name="Nagy L.G."/>
        </authorList>
    </citation>
    <scope>NUCLEOTIDE SEQUENCE [LARGE SCALE GENOMIC DNA]</scope>
    <source>
        <strain evidence="2">Ar21-2</strain>
    </source>
</reference>
<dbReference type="AlphaFoldDB" id="A0A2H3DLD3"/>
<evidence type="ECO:0000313" key="2">
    <source>
        <dbReference type="Proteomes" id="UP000217790"/>
    </source>
</evidence>
<proteinExistence type="predicted"/>
<protein>
    <submittedName>
        <fullName evidence="1">Uncharacterized protein</fullName>
    </submittedName>
</protein>
<keyword evidence="2" id="KW-1185">Reference proteome</keyword>
<dbReference type="STRING" id="47427.A0A2H3DLD3"/>
<dbReference type="Proteomes" id="UP000217790">
    <property type="component" value="Unassembled WGS sequence"/>
</dbReference>
<gene>
    <name evidence="1" type="ORF">ARMGADRAFT_1028250</name>
</gene>
<sequence length="331" mass="36255">MSTTTTSQVLPFKLEADEKFNGENWASWEMLMIAEGGPHGLVNYWENKVSPQPPNLLPLPATGLTSLTPLDHEYTQCESAALSSIIRNVTDPFGFGLDPRGKAHEAWNKLQTEYGAHSDIIRKRREDILRATKFQDGEKVTGDGGHVEKMRRLLKEANDAGAGIKSEIFATILIDSFPKSWDPVVSTLHGEKDIIKIIACLSAHGDRVAGRGGRPTSSTSTDLSNQALHASITALAQQIQGLNTTYRRDQKPSNGKSHEANDHCKGIGHTIEECWKVGGGKQGQYPPWWKGKRDAPLPSSSANLAQSTVTIDPITAMVQVVAKGMMRTLWH</sequence>
<evidence type="ECO:0000313" key="1">
    <source>
        <dbReference type="EMBL" id="PBK96025.1"/>
    </source>
</evidence>
<dbReference type="OMA" id="TAFEMIM"/>
<organism evidence="1 2">
    <name type="scientific">Armillaria gallica</name>
    <name type="common">Bulbous honey fungus</name>
    <name type="synonym">Armillaria bulbosa</name>
    <dbReference type="NCBI Taxonomy" id="47427"/>
    <lineage>
        <taxon>Eukaryota</taxon>
        <taxon>Fungi</taxon>
        <taxon>Dikarya</taxon>
        <taxon>Basidiomycota</taxon>
        <taxon>Agaricomycotina</taxon>
        <taxon>Agaricomycetes</taxon>
        <taxon>Agaricomycetidae</taxon>
        <taxon>Agaricales</taxon>
        <taxon>Marasmiineae</taxon>
        <taxon>Physalacriaceae</taxon>
        <taxon>Armillaria</taxon>
    </lineage>
</organism>
<dbReference type="InParanoid" id="A0A2H3DLD3"/>
<dbReference type="Pfam" id="PF14223">
    <property type="entry name" value="Retrotran_gag_2"/>
    <property type="match status" value="1"/>
</dbReference>